<keyword evidence="1" id="KW-1133">Transmembrane helix</keyword>
<dbReference type="EMBL" id="WLYK01000001">
    <property type="protein sequence ID" value="MTD13815.1"/>
    <property type="molecule type" value="Genomic_DNA"/>
</dbReference>
<proteinExistence type="predicted"/>
<comment type="caution">
    <text evidence="2">The sequence shown here is derived from an EMBL/GenBank/DDBJ whole genome shotgun (WGS) entry which is preliminary data.</text>
</comment>
<protein>
    <submittedName>
        <fullName evidence="2">DUF998 domain-containing protein</fullName>
    </submittedName>
</protein>
<feature type="transmembrane region" description="Helical" evidence="1">
    <location>
        <begin position="183"/>
        <end position="204"/>
    </location>
</feature>
<evidence type="ECO:0000313" key="2">
    <source>
        <dbReference type="EMBL" id="MTD13815.1"/>
    </source>
</evidence>
<evidence type="ECO:0000313" key="3">
    <source>
        <dbReference type="Proteomes" id="UP000460221"/>
    </source>
</evidence>
<dbReference type="AlphaFoldDB" id="A0A7K1FI64"/>
<reference evidence="2 3" key="1">
    <citation type="submission" date="2019-11" db="EMBL/GenBank/DDBJ databases">
        <authorList>
            <person name="Jiang L.-Q."/>
        </authorList>
    </citation>
    <scope>NUCLEOTIDE SEQUENCE [LARGE SCALE GENOMIC DNA]</scope>
    <source>
        <strain evidence="2 3">YIM 132087</strain>
    </source>
</reference>
<organism evidence="2 3">
    <name type="scientific">Nakamurella alba</name>
    <dbReference type="NCBI Taxonomy" id="2665158"/>
    <lineage>
        <taxon>Bacteria</taxon>
        <taxon>Bacillati</taxon>
        <taxon>Actinomycetota</taxon>
        <taxon>Actinomycetes</taxon>
        <taxon>Nakamurellales</taxon>
        <taxon>Nakamurellaceae</taxon>
        <taxon>Nakamurella</taxon>
    </lineage>
</organism>
<dbReference type="Pfam" id="PF06197">
    <property type="entry name" value="DUF998"/>
    <property type="match status" value="1"/>
</dbReference>
<gene>
    <name evidence="2" type="ORF">GIS00_07655</name>
</gene>
<keyword evidence="1" id="KW-0472">Membrane</keyword>
<feature type="transmembrane region" description="Helical" evidence="1">
    <location>
        <begin position="119"/>
        <end position="139"/>
    </location>
</feature>
<name>A0A7K1FI64_9ACTN</name>
<accession>A0A7K1FI64</accession>
<feature type="transmembrane region" description="Helical" evidence="1">
    <location>
        <begin position="60"/>
        <end position="79"/>
    </location>
</feature>
<keyword evidence="3" id="KW-1185">Reference proteome</keyword>
<dbReference type="Proteomes" id="UP000460221">
    <property type="component" value="Unassembled WGS sequence"/>
</dbReference>
<evidence type="ECO:0000256" key="1">
    <source>
        <dbReference type="SAM" id="Phobius"/>
    </source>
</evidence>
<dbReference type="InterPro" id="IPR009339">
    <property type="entry name" value="DUF998"/>
</dbReference>
<sequence>MIGVVDSRTAPGLRARPVAVPVCWAATVLVFVLVVAMQAVKGDWLPPDISVSQYGVGSTGWVFSAFLVVLGVSTLLWWTRSPRARTSLVLLVAGALGCMVTAVVRTDPGGLQQSWTAKVHMAGSVLALVCLPLGMRILLAASRAALRRAGLLVTWGSALALILLLLAAFGLDTAGLGPQDSWAMWQAVAVVLDLALLLVVGAGLTRLRPADDRVDRSTGS</sequence>
<feature type="transmembrane region" description="Helical" evidence="1">
    <location>
        <begin position="151"/>
        <end position="171"/>
    </location>
</feature>
<feature type="transmembrane region" description="Helical" evidence="1">
    <location>
        <begin position="18"/>
        <end position="40"/>
    </location>
</feature>
<feature type="transmembrane region" description="Helical" evidence="1">
    <location>
        <begin position="86"/>
        <end position="104"/>
    </location>
</feature>
<keyword evidence="1" id="KW-0812">Transmembrane</keyword>